<feature type="chain" id="PRO_5021886756" evidence="1">
    <location>
        <begin position="23"/>
        <end position="180"/>
    </location>
</feature>
<accession>A0A545UAI5</accession>
<dbReference type="AlphaFoldDB" id="A0A545UAI5"/>
<dbReference type="EMBL" id="VIKS01000010">
    <property type="protein sequence ID" value="TQV86468.1"/>
    <property type="molecule type" value="Genomic_DNA"/>
</dbReference>
<feature type="signal peptide" evidence="1">
    <location>
        <begin position="1"/>
        <end position="22"/>
    </location>
</feature>
<dbReference type="Proteomes" id="UP000315439">
    <property type="component" value="Unassembled WGS sequence"/>
</dbReference>
<keyword evidence="1" id="KW-0732">Signal</keyword>
<evidence type="ECO:0000313" key="2">
    <source>
        <dbReference type="EMBL" id="TQV86468.1"/>
    </source>
</evidence>
<protein>
    <submittedName>
        <fullName evidence="2">Uncharacterized protein</fullName>
    </submittedName>
</protein>
<evidence type="ECO:0000256" key="1">
    <source>
        <dbReference type="SAM" id="SignalP"/>
    </source>
</evidence>
<dbReference type="RefSeq" id="WP_142932391.1">
    <property type="nucleotide sequence ID" value="NZ_ML660166.1"/>
</dbReference>
<organism evidence="2 3">
    <name type="scientific">Aliikangiella coralliicola</name>
    <dbReference type="NCBI Taxonomy" id="2592383"/>
    <lineage>
        <taxon>Bacteria</taxon>
        <taxon>Pseudomonadati</taxon>
        <taxon>Pseudomonadota</taxon>
        <taxon>Gammaproteobacteria</taxon>
        <taxon>Oceanospirillales</taxon>
        <taxon>Pleioneaceae</taxon>
        <taxon>Aliikangiella</taxon>
    </lineage>
</organism>
<evidence type="ECO:0000313" key="3">
    <source>
        <dbReference type="Proteomes" id="UP000315439"/>
    </source>
</evidence>
<reference evidence="2 3" key="1">
    <citation type="submission" date="2019-07" db="EMBL/GenBank/DDBJ databases">
        <title>Draft genome for Aliikangiella sp. M105.</title>
        <authorList>
            <person name="Wang G."/>
        </authorList>
    </citation>
    <scope>NUCLEOTIDE SEQUENCE [LARGE SCALE GENOMIC DNA]</scope>
    <source>
        <strain evidence="2 3">M105</strain>
    </source>
</reference>
<dbReference type="OrthoDB" id="6266382at2"/>
<comment type="caution">
    <text evidence="2">The sequence shown here is derived from an EMBL/GenBank/DDBJ whole genome shotgun (WGS) entry which is preliminary data.</text>
</comment>
<name>A0A545UAI5_9GAMM</name>
<gene>
    <name evidence="2" type="ORF">FLL46_16260</name>
</gene>
<proteinExistence type="predicted"/>
<keyword evidence="3" id="KW-1185">Reference proteome</keyword>
<sequence>MMKKRLISIALGTALLSTAAQAVPWCHRGTILQIADVTWNQSQILANFTGTVPGGVYDPERYVTFTATHNYANTFAGGGGGFGGYSVPGSGQVRVKPYAPYTYTNMVGPGYYFTSQGVKFKLEKCYTIPPMVSVLDFEKLADPEGPEIGVKPFEGLENMERYRVKATDDSNSGNGGETRK</sequence>